<evidence type="ECO:0000313" key="6">
    <source>
        <dbReference type="Proteomes" id="UP001529510"/>
    </source>
</evidence>
<dbReference type="SUPFAM" id="SSF49899">
    <property type="entry name" value="Concanavalin A-like lectins/glucanases"/>
    <property type="match status" value="1"/>
</dbReference>
<keyword evidence="6" id="KW-1185">Reference proteome</keyword>
<dbReference type="InterPro" id="IPR003877">
    <property type="entry name" value="SPRY_dom"/>
</dbReference>
<dbReference type="Pfam" id="PF13765">
    <property type="entry name" value="PRY"/>
    <property type="match status" value="1"/>
</dbReference>
<dbReference type="PRINTS" id="PR01407">
    <property type="entry name" value="BUTYPHLNCDUF"/>
</dbReference>
<dbReference type="FunFam" id="2.60.120.920:FF:000037">
    <property type="entry name" value="Si:dkey-191j3.2"/>
    <property type="match status" value="1"/>
</dbReference>
<name>A0ABD0RWW5_CIRMR</name>
<evidence type="ECO:0000259" key="4">
    <source>
        <dbReference type="PROSITE" id="PS50188"/>
    </source>
</evidence>
<sequence length="188" mass="21481">LSTLMLFLCSDACDLTPDPNTANTRLILSDENRKITHVKDHQPYPDHPERFDDPQVLCVESLTGRCYWETEWSGFAEISVTYKGIGRKGAKRECWFGYDDKSWSLYCSYEGFTIQHNKNRTEIPAVRSSSNRAGVYVDWSVGTLSFYSVSDTNTLTHLHTFNTTFTEPLYAGFKVYLKSSVSLCEITK</sequence>
<feature type="non-terminal residue" evidence="5">
    <location>
        <position position="1"/>
    </location>
</feature>
<keyword evidence="1" id="KW-0479">Metal-binding</keyword>
<dbReference type="PANTHER" id="PTHR25465">
    <property type="entry name" value="B-BOX DOMAIN CONTAINING"/>
    <property type="match status" value="1"/>
</dbReference>
<gene>
    <name evidence="5" type="ORF">M9458_000281</name>
</gene>
<dbReference type="InterPro" id="IPR001870">
    <property type="entry name" value="B30.2/SPRY"/>
</dbReference>
<evidence type="ECO:0000256" key="1">
    <source>
        <dbReference type="ARBA" id="ARBA00022723"/>
    </source>
</evidence>
<dbReference type="InterPro" id="IPR051051">
    <property type="entry name" value="E3_ubiq-ligase_TRIM/RNF"/>
</dbReference>
<dbReference type="InterPro" id="IPR043136">
    <property type="entry name" value="B30.2/SPRY_sf"/>
</dbReference>
<dbReference type="Proteomes" id="UP001529510">
    <property type="component" value="Unassembled WGS sequence"/>
</dbReference>
<evidence type="ECO:0000313" key="5">
    <source>
        <dbReference type="EMBL" id="KAL0202263.1"/>
    </source>
</evidence>
<comment type="caution">
    <text evidence="5">The sequence shown here is derived from an EMBL/GenBank/DDBJ whole genome shotgun (WGS) entry which is preliminary data.</text>
</comment>
<feature type="domain" description="B30.2/SPRY" evidence="4">
    <location>
        <begin position="1"/>
        <end position="188"/>
    </location>
</feature>
<reference evidence="5 6" key="1">
    <citation type="submission" date="2024-05" db="EMBL/GenBank/DDBJ databases">
        <title>Genome sequencing and assembly of Indian major carp, Cirrhinus mrigala (Hamilton, 1822).</title>
        <authorList>
            <person name="Mohindra V."/>
            <person name="Chowdhury L.M."/>
            <person name="Lal K."/>
            <person name="Jena J.K."/>
        </authorList>
    </citation>
    <scope>NUCLEOTIDE SEQUENCE [LARGE SCALE GENOMIC DNA]</scope>
    <source>
        <strain evidence="5">CM1030</strain>
        <tissue evidence="5">Blood</tissue>
    </source>
</reference>
<keyword evidence="2" id="KW-0863">Zinc-finger</keyword>
<dbReference type="InterPro" id="IPR003879">
    <property type="entry name" value="Butyrophylin_SPRY"/>
</dbReference>
<dbReference type="CDD" id="cd16040">
    <property type="entry name" value="SPRY_PRY_SNTX"/>
    <property type="match status" value="1"/>
</dbReference>
<dbReference type="GO" id="GO:0008270">
    <property type="term" value="F:zinc ion binding"/>
    <property type="evidence" value="ECO:0007669"/>
    <property type="project" value="UniProtKB-KW"/>
</dbReference>
<dbReference type="PANTHER" id="PTHR25465:SF5">
    <property type="entry name" value="E3 UBIQUITIN_ISG15 LIGASE TRIM25-RELATED"/>
    <property type="match status" value="1"/>
</dbReference>
<dbReference type="AlphaFoldDB" id="A0ABD0RWW5"/>
<evidence type="ECO:0000256" key="3">
    <source>
        <dbReference type="ARBA" id="ARBA00022833"/>
    </source>
</evidence>
<dbReference type="EMBL" id="JAMKFB020000001">
    <property type="protein sequence ID" value="KAL0202263.1"/>
    <property type="molecule type" value="Genomic_DNA"/>
</dbReference>
<dbReference type="SMART" id="SM00589">
    <property type="entry name" value="PRY"/>
    <property type="match status" value="1"/>
</dbReference>
<dbReference type="Pfam" id="PF00622">
    <property type="entry name" value="SPRY"/>
    <property type="match status" value="1"/>
</dbReference>
<dbReference type="GO" id="GO:0005737">
    <property type="term" value="C:cytoplasm"/>
    <property type="evidence" value="ECO:0007669"/>
    <property type="project" value="UniProtKB-ARBA"/>
</dbReference>
<accession>A0ABD0RWW5</accession>
<protein>
    <recommendedName>
        <fullName evidence="4">B30.2/SPRY domain-containing protein</fullName>
    </recommendedName>
</protein>
<organism evidence="5 6">
    <name type="scientific">Cirrhinus mrigala</name>
    <name type="common">Mrigala</name>
    <dbReference type="NCBI Taxonomy" id="683832"/>
    <lineage>
        <taxon>Eukaryota</taxon>
        <taxon>Metazoa</taxon>
        <taxon>Chordata</taxon>
        <taxon>Craniata</taxon>
        <taxon>Vertebrata</taxon>
        <taxon>Euteleostomi</taxon>
        <taxon>Actinopterygii</taxon>
        <taxon>Neopterygii</taxon>
        <taxon>Teleostei</taxon>
        <taxon>Ostariophysi</taxon>
        <taxon>Cypriniformes</taxon>
        <taxon>Cyprinidae</taxon>
        <taxon>Labeoninae</taxon>
        <taxon>Labeonini</taxon>
        <taxon>Cirrhinus</taxon>
    </lineage>
</organism>
<keyword evidence="3" id="KW-0862">Zinc</keyword>
<proteinExistence type="predicted"/>
<dbReference type="Gene3D" id="2.60.120.920">
    <property type="match status" value="1"/>
</dbReference>
<evidence type="ECO:0000256" key="2">
    <source>
        <dbReference type="ARBA" id="ARBA00022771"/>
    </source>
</evidence>
<dbReference type="PROSITE" id="PS50188">
    <property type="entry name" value="B302_SPRY"/>
    <property type="match status" value="1"/>
</dbReference>
<dbReference type="InterPro" id="IPR006574">
    <property type="entry name" value="PRY"/>
</dbReference>
<dbReference type="InterPro" id="IPR013320">
    <property type="entry name" value="ConA-like_dom_sf"/>
</dbReference>